<keyword evidence="3" id="KW-1185">Reference proteome</keyword>
<organism evidence="2 3">
    <name type="scientific">Granulicella aggregans</name>
    <dbReference type="NCBI Taxonomy" id="474949"/>
    <lineage>
        <taxon>Bacteria</taxon>
        <taxon>Pseudomonadati</taxon>
        <taxon>Acidobacteriota</taxon>
        <taxon>Terriglobia</taxon>
        <taxon>Terriglobales</taxon>
        <taxon>Acidobacteriaceae</taxon>
        <taxon>Granulicella</taxon>
    </lineage>
</organism>
<sequence length="206" mass="23025">MQNFQIVVVDDPKTLTLIGALSAEMSEAYLKENYALLSASEAELRVRKIGTLAGIYPRAWVDPEAWNPTSDYRSQLTYLGKTLLQPKVLFVVLYDSSSRAPGSEGDTLGFMGLGCVMENMWLTAESLGLGMHILTVFADSPVEAEVRRVLKIEPQMKIAFACGLGYPAYPTVEDLRVRRDLDDFVHDNAFRQQNVSWSLELNKSLE</sequence>
<dbReference type="Gene3D" id="3.40.109.10">
    <property type="entry name" value="NADH Oxidase"/>
    <property type="match status" value="1"/>
</dbReference>
<gene>
    <name evidence="2" type="ORF">HDF16_004662</name>
</gene>
<evidence type="ECO:0000313" key="2">
    <source>
        <dbReference type="EMBL" id="MBB5059928.1"/>
    </source>
</evidence>
<name>A0A7W8E5B8_9BACT</name>
<proteinExistence type="predicted"/>
<evidence type="ECO:0000259" key="1">
    <source>
        <dbReference type="Pfam" id="PF00881"/>
    </source>
</evidence>
<dbReference type="GO" id="GO:0016491">
    <property type="term" value="F:oxidoreductase activity"/>
    <property type="evidence" value="ECO:0007669"/>
    <property type="project" value="InterPro"/>
</dbReference>
<comment type="caution">
    <text evidence="2">The sequence shown here is derived from an EMBL/GenBank/DDBJ whole genome shotgun (WGS) entry which is preliminary data.</text>
</comment>
<dbReference type="InterPro" id="IPR029479">
    <property type="entry name" value="Nitroreductase"/>
</dbReference>
<feature type="domain" description="Nitroreductase" evidence="1">
    <location>
        <begin position="1"/>
        <end position="166"/>
    </location>
</feature>
<dbReference type="InterPro" id="IPR000415">
    <property type="entry name" value="Nitroreductase-like"/>
</dbReference>
<accession>A0A7W8E5B8</accession>
<reference evidence="2 3" key="1">
    <citation type="submission" date="2020-08" db="EMBL/GenBank/DDBJ databases">
        <title>Genomic Encyclopedia of Type Strains, Phase IV (KMG-V): Genome sequencing to study the core and pangenomes of soil and plant-associated prokaryotes.</title>
        <authorList>
            <person name="Whitman W."/>
        </authorList>
    </citation>
    <scope>NUCLEOTIDE SEQUENCE [LARGE SCALE GENOMIC DNA]</scope>
    <source>
        <strain evidence="2 3">M8UP14</strain>
    </source>
</reference>
<dbReference type="Proteomes" id="UP000540989">
    <property type="component" value="Unassembled WGS sequence"/>
</dbReference>
<dbReference type="AlphaFoldDB" id="A0A7W8E5B8"/>
<evidence type="ECO:0000313" key="3">
    <source>
        <dbReference type="Proteomes" id="UP000540989"/>
    </source>
</evidence>
<dbReference type="SUPFAM" id="SSF55469">
    <property type="entry name" value="FMN-dependent nitroreductase-like"/>
    <property type="match status" value="1"/>
</dbReference>
<dbReference type="EMBL" id="JACHIP010000008">
    <property type="protein sequence ID" value="MBB5059928.1"/>
    <property type="molecule type" value="Genomic_DNA"/>
</dbReference>
<dbReference type="Pfam" id="PF00881">
    <property type="entry name" value="Nitroreductase"/>
    <property type="match status" value="1"/>
</dbReference>
<protein>
    <submittedName>
        <fullName evidence="2">Nitroreductase</fullName>
    </submittedName>
</protein>